<accession>A0A7G9YU38</accession>
<name>A0A7G9YU38_9EURY</name>
<reference evidence="1" key="1">
    <citation type="submission" date="2020-06" db="EMBL/GenBank/DDBJ databases">
        <title>Unique genomic features of the anaerobic methanotrophic archaea.</title>
        <authorList>
            <person name="Chadwick G.L."/>
            <person name="Skennerton C.T."/>
            <person name="Laso-Perez R."/>
            <person name="Leu A.O."/>
            <person name="Speth D.R."/>
            <person name="Yu H."/>
            <person name="Morgan-Lang C."/>
            <person name="Hatzenpichler R."/>
            <person name="Goudeau D."/>
            <person name="Malmstrom R."/>
            <person name="Brazelton W.J."/>
            <person name="Woyke T."/>
            <person name="Hallam S.J."/>
            <person name="Tyson G.W."/>
            <person name="Wegener G."/>
            <person name="Boetius A."/>
            <person name="Orphan V."/>
        </authorList>
    </citation>
    <scope>NUCLEOTIDE SEQUENCE</scope>
</reference>
<gene>
    <name evidence="1" type="ORF">CBNPKNJC_00037</name>
</gene>
<organism evidence="1">
    <name type="scientific">Candidatus Methanophagaceae archaeon ANME-1 ERB6</name>
    <dbReference type="NCBI Taxonomy" id="2759912"/>
    <lineage>
        <taxon>Archaea</taxon>
        <taxon>Methanobacteriati</taxon>
        <taxon>Methanobacteriota</taxon>
        <taxon>Stenosarchaea group</taxon>
        <taxon>Methanomicrobia</taxon>
        <taxon>Candidatus Methanophagales</taxon>
        <taxon>Candidatus Methanophagaceae</taxon>
    </lineage>
</organism>
<dbReference type="EMBL" id="MT631471">
    <property type="protein sequence ID" value="QNO51522.1"/>
    <property type="molecule type" value="Genomic_DNA"/>
</dbReference>
<dbReference type="AlphaFoldDB" id="A0A7G9YU38"/>
<protein>
    <submittedName>
        <fullName evidence="1">Uncharacterized protein</fullName>
    </submittedName>
</protein>
<sequence>MNDKDRSYNRKREMERRFADWRMRLVSGEAKI</sequence>
<proteinExistence type="predicted"/>
<evidence type="ECO:0000313" key="1">
    <source>
        <dbReference type="EMBL" id="QNO51522.1"/>
    </source>
</evidence>